<keyword evidence="1" id="KW-0902">Two-component regulatory system</keyword>
<keyword evidence="6" id="KW-1185">Reference proteome</keyword>
<dbReference type="Gene3D" id="1.20.120.160">
    <property type="entry name" value="HPT domain"/>
    <property type="match status" value="1"/>
</dbReference>
<evidence type="ECO:0000256" key="2">
    <source>
        <dbReference type="PROSITE-ProRule" id="PRU00110"/>
    </source>
</evidence>
<dbReference type="SMART" id="SM00073">
    <property type="entry name" value="HPT"/>
    <property type="match status" value="1"/>
</dbReference>
<dbReference type="InterPro" id="IPR036641">
    <property type="entry name" value="HPT_dom_sf"/>
</dbReference>
<feature type="domain" description="HD-GYP" evidence="4">
    <location>
        <begin position="168"/>
        <end position="370"/>
    </location>
</feature>
<dbReference type="RefSeq" id="WP_015049092.1">
    <property type="nucleotide sequence ID" value="NC_018868.3"/>
</dbReference>
<dbReference type="Pfam" id="PF01627">
    <property type="entry name" value="Hpt"/>
    <property type="match status" value="1"/>
</dbReference>
<dbReference type="InterPro" id="IPR003607">
    <property type="entry name" value="HD/PDEase_dom"/>
</dbReference>
<dbReference type="CDD" id="cd00077">
    <property type="entry name" value="HDc"/>
    <property type="match status" value="1"/>
</dbReference>
<dbReference type="eggNOG" id="COG2206">
    <property type="taxonomic scope" value="Bacteria"/>
</dbReference>
<gene>
    <name evidence="5" type="ordered locus">M5M_19065</name>
</gene>
<dbReference type="Pfam" id="PF13487">
    <property type="entry name" value="HD_5"/>
    <property type="match status" value="1"/>
</dbReference>
<reference evidence="5 6" key="1">
    <citation type="journal article" date="2013" name="Genome Announc.">
        <title>Complete genome sequence of Simiduia agarivorans SA1(T), a marine bacterium able to degrade a variety of polysaccharides.</title>
        <authorList>
            <person name="Lin S.Y."/>
            <person name="Shieh W.Y."/>
            <person name="Chen J.S."/>
            <person name="Tang S.L."/>
        </authorList>
    </citation>
    <scope>NUCLEOTIDE SEQUENCE [LARGE SCALE GENOMIC DNA]</scope>
    <source>
        <strain evidence="6">DSM 21679 / JCM 13881 / BCRC 17597 / SA1</strain>
    </source>
</reference>
<dbReference type="GO" id="GO:0004672">
    <property type="term" value="F:protein kinase activity"/>
    <property type="evidence" value="ECO:0007669"/>
    <property type="project" value="UniProtKB-ARBA"/>
</dbReference>
<organism evidence="5 6">
    <name type="scientific">Simiduia agarivorans (strain DSM 21679 / JCM 13881 / BCRC 17597 / SA1)</name>
    <dbReference type="NCBI Taxonomy" id="1117647"/>
    <lineage>
        <taxon>Bacteria</taxon>
        <taxon>Pseudomonadati</taxon>
        <taxon>Pseudomonadota</taxon>
        <taxon>Gammaproteobacteria</taxon>
        <taxon>Cellvibrionales</taxon>
        <taxon>Cellvibrionaceae</taxon>
        <taxon>Simiduia</taxon>
    </lineage>
</organism>
<dbReference type="OrthoDB" id="9816273at2"/>
<dbReference type="CDD" id="cd00088">
    <property type="entry name" value="HPT"/>
    <property type="match status" value="1"/>
</dbReference>
<dbReference type="SUPFAM" id="SSF47226">
    <property type="entry name" value="Histidine-containing phosphotransfer domain, HPT domain"/>
    <property type="match status" value="1"/>
</dbReference>
<evidence type="ECO:0000313" key="6">
    <source>
        <dbReference type="Proteomes" id="UP000000466"/>
    </source>
</evidence>
<evidence type="ECO:0000313" key="5">
    <source>
        <dbReference type="EMBL" id="AFV00942.1"/>
    </source>
</evidence>
<evidence type="ECO:0000259" key="3">
    <source>
        <dbReference type="PROSITE" id="PS50894"/>
    </source>
</evidence>
<accession>K4KPH8</accession>
<dbReference type="PROSITE" id="PS50894">
    <property type="entry name" value="HPT"/>
    <property type="match status" value="1"/>
</dbReference>
<dbReference type="InterPro" id="IPR008207">
    <property type="entry name" value="Sig_transdc_His_kin_Hpt_dom"/>
</dbReference>
<dbReference type="eggNOG" id="COG2198">
    <property type="taxonomic scope" value="Bacteria"/>
</dbReference>
<dbReference type="Gene3D" id="1.10.3210.10">
    <property type="entry name" value="Hypothetical protein af1432"/>
    <property type="match status" value="1"/>
</dbReference>
<dbReference type="STRING" id="1117647.M5M_19065"/>
<dbReference type="SUPFAM" id="SSF109604">
    <property type="entry name" value="HD-domain/PDEase-like"/>
    <property type="match status" value="1"/>
</dbReference>
<sequence>MAVTDFKDAYSNPDAETITDFFADFEDAYQASESLLLKLEHAPEDDALLNDLFRRVHTIKGNLIYIGLADITPLLQSVEDILEPLRKGQIRYNDLLSDLILAAMDHTHQWVQSRLAGNPDLIMPDTMQQLCADISAIALASESDRPGLIGKVLPLLDPKANSEPRTQLQQFKIDTHADLNFMESLLAAVDQRSPYWHGRTRRIALLALAMNKHAGQPVDPTQLLAAVYMHDFAMAFLPLSLLHKPERYTAHERQQLEEHTRAGSALLNSLGHWSDAARMVLEHHERANGEGYPMGLTDEHTCEGAKILAIVDTFDACINSRAHVNLPQRPLIRAILEINRHAGSLFNQHWVDTFNDVVRPRQKPPAPNTHS</sequence>
<dbReference type="GO" id="GO:0000160">
    <property type="term" value="P:phosphorelay signal transduction system"/>
    <property type="evidence" value="ECO:0007669"/>
    <property type="project" value="UniProtKB-KW"/>
</dbReference>
<dbReference type="HOGENOM" id="CLU_749296_0_0_6"/>
<dbReference type="AlphaFoldDB" id="K4KPH8"/>
<evidence type="ECO:0000259" key="4">
    <source>
        <dbReference type="PROSITE" id="PS51832"/>
    </source>
</evidence>
<evidence type="ECO:0000256" key="1">
    <source>
        <dbReference type="ARBA" id="ARBA00023012"/>
    </source>
</evidence>
<dbReference type="EMBL" id="CP003746">
    <property type="protein sequence ID" value="AFV00942.1"/>
    <property type="molecule type" value="Genomic_DNA"/>
</dbReference>
<dbReference type="PANTHER" id="PTHR43155:SF2">
    <property type="entry name" value="CYCLIC DI-GMP PHOSPHODIESTERASE PA4108"/>
    <property type="match status" value="1"/>
</dbReference>
<name>K4KPH8_SIMAS</name>
<dbReference type="PROSITE" id="PS51832">
    <property type="entry name" value="HD_GYP"/>
    <property type="match status" value="1"/>
</dbReference>
<feature type="domain" description="HPt" evidence="3">
    <location>
        <begin position="14"/>
        <end position="114"/>
    </location>
</feature>
<proteinExistence type="predicted"/>
<dbReference type="Proteomes" id="UP000000466">
    <property type="component" value="Chromosome"/>
</dbReference>
<dbReference type="InterPro" id="IPR037522">
    <property type="entry name" value="HD_GYP_dom"/>
</dbReference>
<keyword evidence="2" id="KW-0597">Phosphoprotein</keyword>
<protein>
    <submittedName>
        <fullName evidence="5">Metal dependent phosphohydrolase</fullName>
    </submittedName>
</protein>
<dbReference type="GO" id="GO:0008081">
    <property type="term" value="F:phosphoric diester hydrolase activity"/>
    <property type="evidence" value="ECO:0007669"/>
    <property type="project" value="UniProtKB-ARBA"/>
</dbReference>
<feature type="modified residue" description="Phosphohistidine" evidence="2">
    <location>
        <position position="57"/>
    </location>
</feature>
<dbReference type="PANTHER" id="PTHR43155">
    <property type="entry name" value="CYCLIC DI-GMP PHOSPHODIESTERASE PA4108-RELATED"/>
    <property type="match status" value="1"/>
</dbReference>
<dbReference type="KEGG" id="saga:M5M_19065"/>